<proteinExistence type="predicted"/>
<name>A0A401IE90_APHSA</name>
<dbReference type="SUPFAM" id="SSF52540">
    <property type="entry name" value="P-loop containing nucleoside triphosphate hydrolases"/>
    <property type="match status" value="1"/>
</dbReference>
<dbReference type="PANTHER" id="PTHR11669:SF8">
    <property type="entry name" value="DNA POLYMERASE III SUBUNIT DELTA"/>
    <property type="match status" value="1"/>
</dbReference>
<evidence type="ECO:0000313" key="1">
    <source>
        <dbReference type="EMBL" id="GBF79529.1"/>
    </source>
</evidence>
<gene>
    <name evidence="1" type="ORF">AsFPU1_0925</name>
</gene>
<comment type="caution">
    <text evidence="1">The sequence shown here is derived from an EMBL/GenBank/DDBJ whole genome shotgun (WGS) entry which is preliminary data.</text>
</comment>
<reference evidence="2" key="1">
    <citation type="submission" date="2017-05" db="EMBL/GenBank/DDBJ databases">
        <title>Physiological properties and genetic analysis related to exopolysaccharide production of fresh-water unicellular cyanobacterium Aphanothece sacrum, Suizenji Nori, that has been cultured as a food source in Japan.</title>
        <authorList>
            <person name="Kanesaki Y."/>
            <person name="Yoshikawa S."/>
            <person name="Ohki K."/>
        </authorList>
    </citation>
    <scope>NUCLEOTIDE SEQUENCE [LARGE SCALE GENOMIC DNA]</scope>
    <source>
        <strain evidence="2">FPU1</strain>
    </source>
</reference>
<dbReference type="Pfam" id="PF13177">
    <property type="entry name" value="DNA_pol3_delta2"/>
    <property type="match status" value="1"/>
</dbReference>
<dbReference type="Proteomes" id="UP000287247">
    <property type="component" value="Unassembled WGS sequence"/>
</dbReference>
<dbReference type="GO" id="GO:0006261">
    <property type="term" value="P:DNA-templated DNA replication"/>
    <property type="evidence" value="ECO:0007669"/>
    <property type="project" value="TreeGrafter"/>
</dbReference>
<sequence>MNGFQPVIGQPQAVELLQQAIAQNRIAPAYLLAGTPGIGRSLVAKCFTEALLSLNIAQDKQILLQKRVSEGNHPDLLWIEPTYQNQGQLLTVQEAEKSGLKRKATPQIRIEQIREIPQFLSRPPLEASRSVIVIEGAETMTEAAANGLLKTLEEPGKATLILIAPSTDSLLPTLVSRCQKIPFYRLSKTDLTMVLERIGYGEILQNQEILNLAQGSPGEAIASYSQLQTIPETLRQQLTKLPQNVLGALDLAKTVTKELDTPAQLWLIDYLEYRYWENFHNSTVLNYLETARQSLLCYVQPRLVWECLLLEIIDII</sequence>
<evidence type="ECO:0000313" key="2">
    <source>
        <dbReference type="Proteomes" id="UP000287247"/>
    </source>
</evidence>
<dbReference type="PANTHER" id="PTHR11669">
    <property type="entry name" value="REPLICATION FACTOR C / DNA POLYMERASE III GAMMA-TAU SUBUNIT"/>
    <property type="match status" value="1"/>
</dbReference>
<dbReference type="InterPro" id="IPR050238">
    <property type="entry name" value="DNA_Rep/Repair_Clamp_Loader"/>
</dbReference>
<dbReference type="Gene3D" id="3.40.50.300">
    <property type="entry name" value="P-loop containing nucleotide triphosphate hydrolases"/>
    <property type="match status" value="1"/>
</dbReference>
<dbReference type="FunFam" id="3.40.50.300:FF:001255">
    <property type="entry name" value="DNA polymerase III subunit delta"/>
    <property type="match status" value="1"/>
</dbReference>
<keyword evidence="2" id="KW-1185">Reference proteome</keyword>
<dbReference type="InterPro" id="IPR027417">
    <property type="entry name" value="P-loop_NTPase"/>
</dbReference>
<dbReference type="RefSeq" id="WP_124972214.1">
    <property type="nucleotide sequence ID" value="NZ_BDQK01000003.1"/>
</dbReference>
<organism evidence="1 2">
    <name type="scientific">Aphanothece sacrum FPU1</name>
    <dbReference type="NCBI Taxonomy" id="1920663"/>
    <lineage>
        <taxon>Bacteria</taxon>
        <taxon>Bacillati</taxon>
        <taxon>Cyanobacteriota</taxon>
        <taxon>Cyanophyceae</taxon>
        <taxon>Oscillatoriophycideae</taxon>
        <taxon>Chroococcales</taxon>
        <taxon>Aphanothecaceae</taxon>
        <taxon>Aphanothece</taxon>
    </lineage>
</organism>
<dbReference type="NCBIfam" id="NF005638">
    <property type="entry name" value="PRK07399.1"/>
    <property type="match status" value="1"/>
</dbReference>
<accession>A0A401IE90</accession>
<dbReference type="OrthoDB" id="9810148at2"/>
<protein>
    <submittedName>
        <fullName evidence="1">DNA polymerase III subunit delta</fullName>
    </submittedName>
</protein>
<dbReference type="AlphaFoldDB" id="A0A401IE90"/>
<dbReference type="EMBL" id="BDQK01000003">
    <property type="protein sequence ID" value="GBF79529.1"/>
    <property type="molecule type" value="Genomic_DNA"/>
</dbReference>